<protein>
    <submittedName>
        <fullName evidence="1">DUF3906 family protein</fullName>
    </submittedName>
</protein>
<dbReference type="RefSeq" id="WP_290398368.1">
    <property type="nucleotide sequence ID" value="NZ_JAUHLN010000001.1"/>
</dbReference>
<comment type="caution">
    <text evidence="1">The sequence shown here is derived from an EMBL/GenBank/DDBJ whole genome shotgun (WGS) entry which is preliminary data.</text>
</comment>
<accession>A0ABT8E2V6</accession>
<name>A0ABT8E2V6_9BACL</name>
<reference evidence="1" key="1">
    <citation type="submission" date="2023-06" db="EMBL/GenBank/DDBJ databases">
        <title>Draft Genome Sequences of Representative Paenibacillus Polymyxa, Bacillus cereus, Fictibacillus sp., and Brevibacillus agri Strains Isolated from Amazonian Dark Earth.</title>
        <authorList>
            <person name="Pellegrinetti T.A."/>
            <person name="Cunha I.C.M."/>
            <person name="Chaves M.G."/>
            <person name="Freitas A.S."/>
            <person name="Silva A.V.R."/>
            <person name="Tsai S.M."/>
            <person name="Mendes L.W."/>
        </authorList>
    </citation>
    <scope>NUCLEOTIDE SEQUENCE</scope>
    <source>
        <strain evidence="1">CENA-BCM004</strain>
    </source>
</reference>
<keyword evidence="2" id="KW-1185">Reference proteome</keyword>
<dbReference type="Proteomes" id="UP001168694">
    <property type="component" value="Unassembled WGS sequence"/>
</dbReference>
<sequence length="73" mass="8408">MNLDRFEVATKSEVIDVVIAASDDEQAFHLVDVELEKYFLKVPEVEDITLYEKKKIRDGNGFVIYERGTILNS</sequence>
<gene>
    <name evidence="1" type="ORF">QYF49_04265</name>
</gene>
<dbReference type="EMBL" id="JAUHLN010000001">
    <property type="protein sequence ID" value="MDN4072243.1"/>
    <property type="molecule type" value="Genomic_DNA"/>
</dbReference>
<evidence type="ECO:0000313" key="2">
    <source>
        <dbReference type="Proteomes" id="UP001168694"/>
    </source>
</evidence>
<dbReference type="InterPro" id="IPR024998">
    <property type="entry name" value="DUF3906"/>
</dbReference>
<evidence type="ECO:0000313" key="1">
    <source>
        <dbReference type="EMBL" id="MDN4072243.1"/>
    </source>
</evidence>
<proteinExistence type="predicted"/>
<organism evidence="1 2">
    <name type="scientific">Fictibacillus terranigra</name>
    <dbReference type="NCBI Taxonomy" id="3058424"/>
    <lineage>
        <taxon>Bacteria</taxon>
        <taxon>Bacillati</taxon>
        <taxon>Bacillota</taxon>
        <taxon>Bacilli</taxon>
        <taxon>Bacillales</taxon>
        <taxon>Fictibacillaceae</taxon>
        <taxon>Fictibacillus</taxon>
    </lineage>
</organism>
<dbReference type="Pfam" id="PF13046">
    <property type="entry name" value="DUF3906"/>
    <property type="match status" value="1"/>
</dbReference>